<reference evidence="9 10" key="1">
    <citation type="journal article" date="2016" name="Sci. Rep.">
        <title>The genome sequence of the outbreeding globe artichoke constructed de novo incorporating a phase-aware low-pass sequencing strategy of F1 progeny.</title>
        <authorList>
            <person name="Scaglione D."/>
            <person name="Reyes-Chin-Wo S."/>
            <person name="Acquadro A."/>
            <person name="Froenicke L."/>
            <person name="Portis E."/>
            <person name="Beitel C."/>
            <person name="Tirone M."/>
            <person name="Mauro R."/>
            <person name="Lo Monaco A."/>
            <person name="Mauromicale G."/>
            <person name="Faccioli P."/>
            <person name="Cattivelli L."/>
            <person name="Rieseberg L."/>
            <person name="Michelmore R."/>
            <person name="Lanteri S."/>
        </authorList>
    </citation>
    <scope>NUCLEOTIDE SEQUENCE [LARGE SCALE GENOMIC DNA]</scope>
    <source>
        <strain evidence="9">2C</strain>
    </source>
</reference>
<keyword evidence="4 9" id="KW-0238">DNA-binding</keyword>
<evidence type="ECO:0000259" key="7">
    <source>
        <dbReference type="PROSITE" id="PS50090"/>
    </source>
</evidence>
<feature type="domain" description="HTH myb-type" evidence="8">
    <location>
        <begin position="45"/>
        <end position="72"/>
    </location>
</feature>
<comment type="caution">
    <text evidence="9">The sequence shown here is derived from an EMBL/GenBank/DDBJ whole genome shotgun (WGS) entry which is preliminary data.</text>
</comment>
<dbReference type="InterPro" id="IPR017930">
    <property type="entry name" value="Myb_dom"/>
</dbReference>
<keyword evidence="10" id="KW-1185">Reference proteome</keyword>
<evidence type="ECO:0000256" key="4">
    <source>
        <dbReference type="ARBA" id="ARBA00023125"/>
    </source>
</evidence>
<evidence type="ECO:0000313" key="9">
    <source>
        <dbReference type="EMBL" id="KVI02915.1"/>
    </source>
</evidence>
<dbReference type="PROSITE" id="PS51294">
    <property type="entry name" value="HTH_MYB"/>
    <property type="match status" value="1"/>
</dbReference>
<dbReference type="GO" id="GO:0005634">
    <property type="term" value="C:nucleus"/>
    <property type="evidence" value="ECO:0007669"/>
    <property type="project" value="UniProtKB-SubCell"/>
</dbReference>
<dbReference type="InterPro" id="IPR001005">
    <property type="entry name" value="SANT/Myb"/>
</dbReference>
<evidence type="ECO:0000256" key="6">
    <source>
        <dbReference type="ARBA" id="ARBA00023242"/>
    </source>
</evidence>
<keyword evidence="2" id="KW-0677">Repeat</keyword>
<sequence>MESKKGHGMKKKTISYEHISRDMAIGIGVYFHNLLVRSIDQLLEWSTMAAKLPGRSDNEIKNRWNTHLKKRAHEDEMIVLENEHEGSIELDQVEQKENPNLEVLHEGEIFLEGYLESPSCSSGTELSSCWMSTSDYTVSSDVALQTSDYESTGDFWSEPFLPDITSSIDNMLSPSDLIDGYVSHDQSSCQDVTMSDEFSWSTFDSYFQYNNELVDWSF</sequence>
<dbReference type="AlphaFoldDB" id="A0A103Y5J5"/>
<keyword evidence="5" id="KW-0804">Transcription</keyword>
<evidence type="ECO:0000313" key="10">
    <source>
        <dbReference type="Proteomes" id="UP000243975"/>
    </source>
</evidence>
<comment type="subcellular location">
    <subcellularLocation>
        <location evidence="1">Nucleus</location>
    </subcellularLocation>
</comment>
<evidence type="ECO:0000259" key="8">
    <source>
        <dbReference type="PROSITE" id="PS51294"/>
    </source>
</evidence>
<feature type="domain" description="Myb-like" evidence="7">
    <location>
        <begin position="35"/>
        <end position="68"/>
    </location>
</feature>
<dbReference type="Proteomes" id="UP000243975">
    <property type="component" value="Unassembled WGS sequence"/>
</dbReference>
<evidence type="ECO:0000256" key="1">
    <source>
        <dbReference type="ARBA" id="ARBA00004123"/>
    </source>
</evidence>
<evidence type="ECO:0000256" key="3">
    <source>
        <dbReference type="ARBA" id="ARBA00023015"/>
    </source>
</evidence>
<dbReference type="CDD" id="cd00167">
    <property type="entry name" value="SANT"/>
    <property type="match status" value="1"/>
</dbReference>
<dbReference type="InterPro" id="IPR051953">
    <property type="entry name" value="Plant_SW-associated_TFs"/>
</dbReference>
<dbReference type="InterPro" id="IPR009057">
    <property type="entry name" value="Homeodomain-like_sf"/>
</dbReference>
<name>A0A103Y5J5_CYNCS</name>
<dbReference type="Gramene" id="KVI02915">
    <property type="protein sequence ID" value="KVI02915"/>
    <property type="gene ID" value="Ccrd_018794"/>
</dbReference>
<dbReference type="SUPFAM" id="SSF46689">
    <property type="entry name" value="Homeodomain-like"/>
    <property type="match status" value="1"/>
</dbReference>
<dbReference type="Pfam" id="PF00249">
    <property type="entry name" value="Myb_DNA-binding"/>
    <property type="match status" value="1"/>
</dbReference>
<protein>
    <submittedName>
        <fullName evidence="9">Homeodomain-like protein</fullName>
    </submittedName>
</protein>
<keyword evidence="3" id="KW-0805">Transcription regulation</keyword>
<dbReference type="PROSITE" id="PS50090">
    <property type="entry name" value="MYB_LIKE"/>
    <property type="match status" value="1"/>
</dbReference>
<dbReference type="STRING" id="59895.A0A103Y5J5"/>
<gene>
    <name evidence="9" type="ORF">Ccrd_018794</name>
</gene>
<keyword evidence="9" id="KW-0371">Homeobox</keyword>
<proteinExistence type="predicted"/>
<dbReference type="Gene3D" id="1.10.10.60">
    <property type="entry name" value="Homeodomain-like"/>
    <property type="match status" value="1"/>
</dbReference>
<dbReference type="PANTHER" id="PTHR47997">
    <property type="entry name" value="MYB DOMAIN PROTEIN 55"/>
    <property type="match status" value="1"/>
</dbReference>
<dbReference type="GO" id="GO:0003677">
    <property type="term" value="F:DNA binding"/>
    <property type="evidence" value="ECO:0007669"/>
    <property type="project" value="UniProtKB-KW"/>
</dbReference>
<accession>A0A103Y5J5</accession>
<dbReference type="EMBL" id="LEKV01002615">
    <property type="protein sequence ID" value="KVI02915.1"/>
    <property type="molecule type" value="Genomic_DNA"/>
</dbReference>
<evidence type="ECO:0000256" key="2">
    <source>
        <dbReference type="ARBA" id="ARBA00022737"/>
    </source>
</evidence>
<evidence type="ECO:0000256" key="5">
    <source>
        <dbReference type="ARBA" id="ARBA00023163"/>
    </source>
</evidence>
<dbReference type="PANTHER" id="PTHR47997:SF28">
    <property type="entry name" value="TRANSCRIPTION FACTOR MYB15-LIKE"/>
    <property type="match status" value="1"/>
</dbReference>
<keyword evidence="6" id="KW-0539">Nucleus</keyword>
<organism evidence="9 10">
    <name type="scientific">Cynara cardunculus var. scolymus</name>
    <name type="common">Globe artichoke</name>
    <name type="synonym">Cynara scolymus</name>
    <dbReference type="NCBI Taxonomy" id="59895"/>
    <lineage>
        <taxon>Eukaryota</taxon>
        <taxon>Viridiplantae</taxon>
        <taxon>Streptophyta</taxon>
        <taxon>Embryophyta</taxon>
        <taxon>Tracheophyta</taxon>
        <taxon>Spermatophyta</taxon>
        <taxon>Magnoliopsida</taxon>
        <taxon>eudicotyledons</taxon>
        <taxon>Gunneridae</taxon>
        <taxon>Pentapetalae</taxon>
        <taxon>asterids</taxon>
        <taxon>campanulids</taxon>
        <taxon>Asterales</taxon>
        <taxon>Asteraceae</taxon>
        <taxon>Carduoideae</taxon>
        <taxon>Cardueae</taxon>
        <taxon>Carduinae</taxon>
        <taxon>Cynara</taxon>
    </lineage>
</organism>